<reference evidence="3 4" key="1">
    <citation type="journal article" date="2013" name="Genome Announc.">
        <title>Draft Genome Sequence of Sphingobium lactosutens Strain DS20T, Isolated from a Hexachlorocyclohexane Dumpsite.</title>
        <authorList>
            <person name="Kumar R."/>
            <person name="Dwivedi V."/>
            <person name="Negi V."/>
            <person name="Khurana J.P."/>
            <person name="Lal R."/>
        </authorList>
    </citation>
    <scope>NUCLEOTIDE SEQUENCE [LARGE SCALE GENOMIC DNA]</scope>
    <source>
        <strain evidence="3 4">DS20</strain>
    </source>
</reference>
<dbReference type="Pfam" id="PF00353">
    <property type="entry name" value="HemolysinCabind"/>
    <property type="match status" value="6"/>
</dbReference>
<feature type="non-terminal residue" evidence="3">
    <location>
        <position position="1"/>
    </location>
</feature>
<dbReference type="PRINTS" id="PR00313">
    <property type="entry name" value="CABNDNGRPT"/>
</dbReference>
<dbReference type="GO" id="GO:0005509">
    <property type="term" value="F:calcium ion binding"/>
    <property type="evidence" value="ECO:0007669"/>
    <property type="project" value="InterPro"/>
</dbReference>
<dbReference type="PATRIC" id="fig|1331060.3.peg.4738"/>
<comment type="caution">
    <text evidence="3">The sequence shown here is derived from an EMBL/GenBank/DDBJ whole genome shotgun (WGS) entry which is preliminary data.</text>
</comment>
<gene>
    <name evidence="3" type="ORF">RLDS_24405</name>
</gene>
<dbReference type="GO" id="GO:0005576">
    <property type="term" value="C:extracellular region"/>
    <property type="evidence" value="ECO:0007669"/>
    <property type="project" value="UniProtKB-SubCell"/>
</dbReference>
<evidence type="ECO:0000313" key="4">
    <source>
        <dbReference type="Proteomes" id="UP000015531"/>
    </source>
</evidence>
<comment type="subcellular location">
    <subcellularLocation>
        <location evidence="1">Secreted</location>
    </subcellularLocation>
</comment>
<name>T0IPG1_9SPHN</name>
<dbReference type="AlphaFoldDB" id="T0IPG1"/>
<dbReference type="Proteomes" id="UP000015531">
    <property type="component" value="Unassembled WGS sequence"/>
</dbReference>
<dbReference type="PROSITE" id="PS00330">
    <property type="entry name" value="HEMOLYSIN_CALCIUM"/>
    <property type="match status" value="3"/>
</dbReference>
<sequence>DTTKPVLTSLDFASTVDVTTGGKYVTFTAGATDTGLGVSYVSVIFDHSWQGQYGNDSSFSAHDSTDSFSDGLSSSQEYIDATSGAGTYNISGVYLYDKAGNYSYYTAADLKTLGIATSFEVIDKNAGVTATVNSASVVSEGVNGAFAPNLTLHAVGNYIGQVSLTFDPDNSTISLKDADIPSFSGSYTIAQSPAGDYVIDLPTISIVDDLAIEGDEVLAFKVSASGRIFDSGSDTGIIKVMIKDNDRFGTAGDDVMNGDAGNNYFAAVDGDDQLFGFAGTDRLDGGSGNDILDGGSGADTMLGGLGNDSFLVDNAGDLVYELAGEGYDVITSSVGYRLGANVEALRLVGVAAGTTAVARGNALNNELNAVYVDQQASVSLLGEGGNDRLLGSRYDDLLDGGTGADTMFGGGGNDRYMVDRVGDLVYEQAGEGYDVITSSVGYKLGANVEGLTLAGVAGGTTAVAQGNDLNNELNAVYVDQQAKISLLGEGGNDRLFGSRYDDLLDGGSGADTMRGGGGNDNYVVDQVGDLVYELAGEGYDVITSSVGYKLGANVEALRLVGVAAGASVVAQGNDLNNELNAVYVDQQAKISLLGGGGNDRLLGSRYDDLLDGGTGADTMRGGRGNDSYVVDSVTDLVYEQAGEGYDVITSSVGYKLGANVEGLRLVGVAEGASVVAQGNDLNNSLNAVWVDKSASISLLGHGGDDTLLGSRYGDLLDGGAGSDRLTGGGGADRFHFGDVLNAATNVDTILDFQKGVDVIELDDAVFAGLNLGKLDTSAFVANASGTATSVDQRIIYDTDSGQLFYDADGSLGGAAVLFGVVAGHPPLTGADFVVV</sequence>
<proteinExistence type="predicted"/>
<dbReference type="eggNOG" id="COG2931">
    <property type="taxonomic scope" value="Bacteria"/>
</dbReference>
<keyword evidence="4" id="KW-1185">Reference proteome</keyword>
<dbReference type="InterPro" id="IPR001343">
    <property type="entry name" value="Hemolysn_Ca-bd"/>
</dbReference>
<evidence type="ECO:0008006" key="5">
    <source>
        <dbReference type="Google" id="ProtNLM"/>
    </source>
</evidence>
<dbReference type="InterPro" id="IPR018511">
    <property type="entry name" value="Hemolysin-typ_Ca-bd_CS"/>
</dbReference>
<keyword evidence="2" id="KW-0964">Secreted</keyword>
<evidence type="ECO:0000256" key="2">
    <source>
        <dbReference type="ARBA" id="ARBA00022525"/>
    </source>
</evidence>
<dbReference type="PANTHER" id="PTHR38340">
    <property type="entry name" value="S-LAYER PROTEIN"/>
    <property type="match status" value="1"/>
</dbReference>
<evidence type="ECO:0000313" key="3">
    <source>
        <dbReference type="EMBL" id="EQB11549.1"/>
    </source>
</evidence>
<dbReference type="EMBL" id="ATDP01000107">
    <property type="protein sequence ID" value="EQB11549.1"/>
    <property type="molecule type" value="Genomic_DNA"/>
</dbReference>
<dbReference type="InterPro" id="IPR050557">
    <property type="entry name" value="RTX_toxin/Mannuronan_C5-epim"/>
</dbReference>
<dbReference type="InterPro" id="IPR011049">
    <property type="entry name" value="Serralysin-like_metalloprot_C"/>
</dbReference>
<accession>T0IPG1</accession>
<dbReference type="PANTHER" id="PTHR38340:SF1">
    <property type="entry name" value="S-LAYER PROTEIN"/>
    <property type="match status" value="1"/>
</dbReference>
<dbReference type="Gene3D" id="2.150.10.10">
    <property type="entry name" value="Serralysin-like metalloprotease, C-terminal"/>
    <property type="match status" value="3"/>
</dbReference>
<protein>
    <recommendedName>
        <fullName evidence="5">Calcium-binding protein</fullName>
    </recommendedName>
</protein>
<evidence type="ECO:0000256" key="1">
    <source>
        <dbReference type="ARBA" id="ARBA00004613"/>
    </source>
</evidence>
<organism evidence="3 4">
    <name type="scientific">Sphingobium lactosutens DS20</name>
    <dbReference type="NCBI Taxonomy" id="1331060"/>
    <lineage>
        <taxon>Bacteria</taxon>
        <taxon>Pseudomonadati</taxon>
        <taxon>Pseudomonadota</taxon>
        <taxon>Alphaproteobacteria</taxon>
        <taxon>Sphingomonadales</taxon>
        <taxon>Sphingomonadaceae</taxon>
        <taxon>Sphingobium</taxon>
    </lineage>
</organism>
<dbReference type="SUPFAM" id="SSF51120">
    <property type="entry name" value="beta-Roll"/>
    <property type="match status" value="5"/>
</dbReference>